<dbReference type="SUPFAM" id="SSF56112">
    <property type="entry name" value="Protein kinase-like (PK-like)"/>
    <property type="match status" value="1"/>
</dbReference>
<dbReference type="InterPro" id="IPR011009">
    <property type="entry name" value="Kinase-like_dom_sf"/>
</dbReference>
<feature type="region of interest" description="Disordered" evidence="1">
    <location>
        <begin position="13"/>
        <end position="54"/>
    </location>
</feature>
<reference evidence="3" key="2">
    <citation type="journal article" date="2015" name="PLoS Genet.">
        <title>The dynamic genome and transcriptome of the human fungal pathogen Blastomyces and close relative Emmonsia.</title>
        <authorList>
            <person name="Munoz J.F."/>
            <person name="Gauthier G.M."/>
            <person name="Desjardins C.A."/>
            <person name="Gallo J.E."/>
            <person name="Holder J."/>
            <person name="Sullivan T.D."/>
            <person name="Marty A.J."/>
            <person name="Carmen J.C."/>
            <person name="Chen Z."/>
            <person name="Ding L."/>
            <person name="Gujja S."/>
            <person name="Magrini V."/>
            <person name="Misas E."/>
            <person name="Mitreva M."/>
            <person name="Priest M."/>
            <person name="Saif S."/>
            <person name="Whiston E.A."/>
            <person name="Young S."/>
            <person name="Zeng Q."/>
            <person name="Goldman W.E."/>
            <person name="Mardis E.R."/>
            <person name="Taylor J.W."/>
            <person name="McEwen J.G."/>
            <person name="Clay O.K."/>
            <person name="Klein B.S."/>
            <person name="Cuomo C.A."/>
        </authorList>
    </citation>
    <scope>NUCLEOTIDE SEQUENCE [LARGE SCALE GENOMIC DNA]</scope>
    <source>
        <strain evidence="3">ER-3 / ATCC MYA-2586</strain>
    </source>
</reference>
<accession>A0ABP2F4S6</accession>
<keyword evidence="3" id="KW-1185">Reference proteome</keyword>
<evidence type="ECO:0000313" key="3">
    <source>
        <dbReference type="Proteomes" id="UP000002039"/>
    </source>
</evidence>
<proteinExistence type="predicted"/>
<evidence type="ECO:0000256" key="1">
    <source>
        <dbReference type="SAM" id="MobiDB-lite"/>
    </source>
</evidence>
<sequence>MDRTTQELLAQIEQEKRRRQDAEAEARSERRLREGEQRRREGEQRRREEVEQQIQDSTLPEFLDTCHVQLFLGLNVQEDKRSSTKGDPSNADRKLRPDKIQEWTDFPKEQTAIWEDLMDADFVTERHFTPLFALKIFGKQIREKMLSSELDLSYFERQTVESLVASVIKQLYANPRLRQTFHLNGDVTFENHANTLTDESKIVADMGSLSLTQEKPPRRSKRLAAKRSDEELVPAPLPVNNQTRSQLKPARPRADQFCVYNRGPDEKVPAFIIEYKPPHKVSLAHVKAGLEDMELNQVVRYQEDKKPEDICRRVVAAVITQAFFYMITGGLEYGYVCTGEAFIFLRVLDSDPSTVYYYLSIPKEDVGETTGWTGDLNCDNRLHLTALGQVLAFTLRALRTAPRDLGWRNWAMSKLKTWEIIYDVLLTEISEKNVPSSDFKPSPQTRREYCRVSPVKTRSRSAVANVASCNPSQGLISLDRDDSDDEFDPNTPSRRPRDSRLPRPSAWPSLSAGATTSQGDAQSKGKSRQYCTQLCLRGLATGGKLDWECSNVLDHGVDRHQINATTLIGLLDRQLCSGDLRPDLELGCESLHIHGSRGALFKVTLLSNGYTFVGKGVPVEFVDCLKHEESVYSRLSQIQGIHVPVLLGSLALSRPFYYDGIAEIVHMMFMGYAGRTLAKRHEIDQSQLTQQAEDSLHAIHLLGVLHSDPIPGNMTWNKENGRVMFIDFERAKFQNPRMPLGPVSPNNRRKRALYDKRRSKCFSSFERETLLMRHDLQSVEGVTL</sequence>
<protein>
    <recommendedName>
        <fullName evidence="4">Protein kinase domain-containing protein</fullName>
    </recommendedName>
</protein>
<dbReference type="EMBL" id="EQ999980">
    <property type="protein sequence ID" value="OAT02269.1"/>
    <property type="molecule type" value="Genomic_DNA"/>
</dbReference>
<dbReference type="RefSeq" id="XP_045281997.1">
    <property type="nucleotide sequence ID" value="XM_045422904.1"/>
</dbReference>
<feature type="region of interest" description="Disordered" evidence="1">
    <location>
        <begin position="473"/>
        <end position="523"/>
    </location>
</feature>
<gene>
    <name evidence="2" type="ORF">BDCG_07133</name>
</gene>
<dbReference type="GeneID" id="69028912"/>
<dbReference type="EMBL" id="EQ999980">
    <property type="protein sequence ID" value="OAT02270.1"/>
    <property type="molecule type" value="Genomic_DNA"/>
</dbReference>
<dbReference type="EMBL" id="EQ999980">
    <property type="protein sequence ID" value="EEQ92013.1"/>
    <property type="molecule type" value="Genomic_DNA"/>
</dbReference>
<dbReference type="InterPro" id="IPR052396">
    <property type="entry name" value="Meiotic_Drive_Suppr_Kinase"/>
</dbReference>
<dbReference type="RefSeq" id="XP_045278432.1">
    <property type="nucleotide sequence ID" value="XM_045422902.1"/>
</dbReference>
<name>A0ABP2F4S6_AJEDR</name>
<reference evidence="2" key="1">
    <citation type="submission" date="2009-02" db="EMBL/GenBank/DDBJ databases">
        <title>The Genome Sequence of Blastomyces dermatitidis strain ER-3.</title>
        <authorList>
            <consortium name="The Broad Institute Genome Sequencing Platform"/>
            <consortium name="Broad Institute Microbial Sequencing Center."/>
            <person name="Champion M."/>
            <person name="Cuomo C."/>
            <person name="Ma L.-J."/>
            <person name="Henn M.R."/>
            <person name="Klein B."/>
            <person name="Goldman B."/>
            <person name="Young S."/>
            <person name="Kodira C.D."/>
            <person name="Zeng Q."/>
            <person name="Koehrsen M."/>
            <person name="Alvarado L."/>
            <person name="Berlin A.M."/>
            <person name="Heiman D.I."/>
            <person name="Hepburn T.A."/>
            <person name="Saif S."/>
            <person name="Shea T.D."/>
            <person name="Shenoy N."/>
            <person name="Sykes S."/>
            <person name="Galagan J."/>
            <person name="Nusbaum C."/>
            <person name="Birren B."/>
        </authorList>
    </citation>
    <scope>NUCLEOTIDE SEQUENCE</scope>
    <source>
        <strain evidence="2">ER-3</strain>
    </source>
</reference>
<feature type="compositionally biased region" description="Basic and acidic residues" evidence="1">
    <location>
        <begin position="13"/>
        <end position="50"/>
    </location>
</feature>
<evidence type="ECO:0008006" key="4">
    <source>
        <dbReference type="Google" id="ProtNLM"/>
    </source>
</evidence>
<dbReference type="PANTHER" id="PTHR37171:SF1">
    <property type="entry name" value="SERINE_THREONINE-PROTEIN KINASE YRZF-RELATED"/>
    <property type="match status" value="1"/>
</dbReference>
<dbReference type="PANTHER" id="PTHR37171">
    <property type="entry name" value="SERINE/THREONINE-PROTEIN KINASE YRZF-RELATED"/>
    <property type="match status" value="1"/>
</dbReference>
<dbReference type="Gene3D" id="1.10.510.10">
    <property type="entry name" value="Transferase(Phosphotransferase) domain 1"/>
    <property type="match status" value="1"/>
</dbReference>
<feature type="compositionally biased region" description="Polar residues" evidence="1">
    <location>
        <begin position="512"/>
        <end position="521"/>
    </location>
</feature>
<dbReference type="RefSeq" id="XP_045281996.1">
    <property type="nucleotide sequence ID" value="XM_045422903.1"/>
</dbReference>
<organism evidence="2 3">
    <name type="scientific">Ajellomyces dermatitidis (strain ER-3 / ATCC MYA-2586)</name>
    <name type="common">Blastomyces dermatitidis</name>
    <dbReference type="NCBI Taxonomy" id="559297"/>
    <lineage>
        <taxon>Eukaryota</taxon>
        <taxon>Fungi</taxon>
        <taxon>Dikarya</taxon>
        <taxon>Ascomycota</taxon>
        <taxon>Pezizomycotina</taxon>
        <taxon>Eurotiomycetes</taxon>
        <taxon>Eurotiomycetidae</taxon>
        <taxon>Onygenales</taxon>
        <taxon>Ajellomycetaceae</taxon>
        <taxon>Blastomyces</taxon>
    </lineage>
</organism>
<evidence type="ECO:0000313" key="2">
    <source>
        <dbReference type="EMBL" id="EEQ92013.1"/>
    </source>
</evidence>
<dbReference type="Proteomes" id="UP000002039">
    <property type="component" value="Unassembled WGS sequence"/>
</dbReference>
<feature type="region of interest" description="Disordered" evidence="1">
    <location>
        <begin position="433"/>
        <end position="453"/>
    </location>
</feature>